<keyword evidence="1" id="KW-0808">Transferase</keyword>
<accession>A0A5C5XSJ8</accession>
<protein>
    <submittedName>
        <fullName evidence="1">UDP-D-galactose:(Glucosyl)lipopolysaccharide-1, 6-D-galactosyltransferase</fullName>
    </submittedName>
</protein>
<comment type="caution">
    <text evidence="1">The sequence shown here is derived from an EMBL/GenBank/DDBJ whole genome shotgun (WGS) entry which is preliminary data.</text>
</comment>
<dbReference type="PANTHER" id="PTHR45947">
    <property type="entry name" value="SULFOQUINOVOSYL TRANSFERASE SQD2"/>
    <property type="match status" value="1"/>
</dbReference>
<name>A0A5C5XSJ8_9PLAN</name>
<dbReference type="PANTHER" id="PTHR45947:SF3">
    <property type="entry name" value="SULFOQUINOVOSYL TRANSFERASE SQD2"/>
    <property type="match status" value="1"/>
</dbReference>
<organism evidence="1 2">
    <name type="scientific">Crateriforma conspicua</name>
    <dbReference type="NCBI Taxonomy" id="2527996"/>
    <lineage>
        <taxon>Bacteria</taxon>
        <taxon>Pseudomonadati</taxon>
        <taxon>Planctomycetota</taxon>
        <taxon>Planctomycetia</taxon>
        <taxon>Planctomycetales</taxon>
        <taxon>Planctomycetaceae</taxon>
        <taxon>Crateriforma</taxon>
    </lineage>
</organism>
<dbReference type="AlphaFoldDB" id="A0A5C5XSJ8"/>
<dbReference type="Proteomes" id="UP000317238">
    <property type="component" value="Unassembled WGS sequence"/>
</dbReference>
<gene>
    <name evidence="1" type="ORF">Pan14r_51060</name>
</gene>
<dbReference type="SUPFAM" id="SSF53756">
    <property type="entry name" value="UDP-Glycosyltransferase/glycogen phosphorylase"/>
    <property type="match status" value="1"/>
</dbReference>
<keyword evidence="2" id="KW-1185">Reference proteome</keyword>
<keyword evidence="1" id="KW-0328">Glycosyltransferase</keyword>
<proteinExistence type="predicted"/>
<dbReference type="GO" id="GO:0016757">
    <property type="term" value="F:glycosyltransferase activity"/>
    <property type="evidence" value="ECO:0007669"/>
    <property type="project" value="UniProtKB-KW"/>
</dbReference>
<dbReference type="Pfam" id="PF13692">
    <property type="entry name" value="Glyco_trans_1_4"/>
    <property type="match status" value="1"/>
</dbReference>
<dbReference type="EMBL" id="SJPL01000002">
    <property type="protein sequence ID" value="TWT65559.1"/>
    <property type="molecule type" value="Genomic_DNA"/>
</dbReference>
<sequence>METISITLNSPVYGHQLSYANTFLKHQLLKRFICGASRFSPTSVPPALLERMVRVDVLQNIFLASYKYSVPLITEPLTKASRYRLDAASYKYAESSDVFVFYPGAGLGTMRKLRRNGGKQSPCCILDMPTSHPAFIKRELACERACTKKTPFLETRCLAEIEEADGILVGSDFSKRTFIEFGVPAQKIRVVGYCSNTRVMSGYRKETSGEVLRVLFVGQITARKGIRYLVDAMKSLDPSRVELLLVGAFSKEFDRSCLNGLPFRCRHLGVLRGESLSKAFAESSVLVLPSVEDGFGLVVPEAMAHSVPVLVSQNAGACELVSDGVGGGVFPARDVEKLASLLRCYQIDSQKLDTDSRDARRKWSENRDSRVIEERLLKAVSGFAEHSSDSL</sequence>
<evidence type="ECO:0000313" key="2">
    <source>
        <dbReference type="Proteomes" id="UP000317238"/>
    </source>
</evidence>
<dbReference type="Gene3D" id="3.40.50.2000">
    <property type="entry name" value="Glycogen Phosphorylase B"/>
    <property type="match status" value="2"/>
</dbReference>
<evidence type="ECO:0000313" key="1">
    <source>
        <dbReference type="EMBL" id="TWT65559.1"/>
    </source>
</evidence>
<dbReference type="InterPro" id="IPR050194">
    <property type="entry name" value="Glycosyltransferase_grp1"/>
</dbReference>
<reference evidence="1 2" key="1">
    <citation type="submission" date="2019-02" db="EMBL/GenBank/DDBJ databases">
        <title>Deep-cultivation of Planctomycetes and their phenomic and genomic characterization uncovers novel biology.</title>
        <authorList>
            <person name="Wiegand S."/>
            <person name="Jogler M."/>
            <person name="Boedeker C."/>
            <person name="Pinto D."/>
            <person name="Vollmers J."/>
            <person name="Rivas-Marin E."/>
            <person name="Kohn T."/>
            <person name="Peeters S.H."/>
            <person name="Heuer A."/>
            <person name="Rast P."/>
            <person name="Oberbeckmann S."/>
            <person name="Bunk B."/>
            <person name="Jeske O."/>
            <person name="Meyerdierks A."/>
            <person name="Storesund J.E."/>
            <person name="Kallscheuer N."/>
            <person name="Luecker S."/>
            <person name="Lage O.M."/>
            <person name="Pohl T."/>
            <person name="Merkel B.J."/>
            <person name="Hornburger P."/>
            <person name="Mueller R.-W."/>
            <person name="Bruemmer F."/>
            <person name="Labrenz M."/>
            <person name="Spormann A.M."/>
            <person name="Op Den Camp H."/>
            <person name="Overmann J."/>
            <person name="Amann R."/>
            <person name="Jetten M.S.M."/>
            <person name="Mascher T."/>
            <person name="Medema M.H."/>
            <person name="Devos D.P."/>
            <person name="Kaster A.-K."/>
            <person name="Ovreas L."/>
            <person name="Rohde M."/>
            <person name="Galperin M.Y."/>
            <person name="Jogler C."/>
        </authorList>
    </citation>
    <scope>NUCLEOTIDE SEQUENCE [LARGE SCALE GENOMIC DNA]</scope>
    <source>
        <strain evidence="1 2">Pan14r</strain>
    </source>
</reference>
<dbReference type="CDD" id="cd03801">
    <property type="entry name" value="GT4_PimA-like"/>
    <property type="match status" value="1"/>
</dbReference>